<feature type="transmembrane region" description="Helical" evidence="16">
    <location>
        <begin position="785"/>
        <end position="811"/>
    </location>
</feature>
<dbReference type="Proteomes" id="UP000005204">
    <property type="component" value="Unassembled WGS sequence"/>
</dbReference>
<dbReference type="KEGG" id="bmor:101743804"/>
<evidence type="ECO:0000256" key="8">
    <source>
        <dbReference type="ARBA" id="ARBA00023136"/>
    </source>
</evidence>
<evidence type="ECO:0000256" key="1">
    <source>
        <dbReference type="ARBA" id="ARBA00004141"/>
    </source>
</evidence>
<feature type="domain" description="Ionotropic glutamate receptor L-glutamate and glycine-binding" evidence="19">
    <location>
        <begin position="406"/>
        <end position="469"/>
    </location>
</feature>
<dbReference type="InterPro" id="IPR028082">
    <property type="entry name" value="Peripla_BP_I"/>
</dbReference>
<keyword evidence="10" id="KW-0325">Glycoprotein</keyword>
<evidence type="ECO:0000259" key="18">
    <source>
        <dbReference type="SMART" id="SM00079"/>
    </source>
</evidence>
<feature type="region of interest" description="Disordered" evidence="15">
    <location>
        <begin position="871"/>
        <end position="906"/>
    </location>
</feature>
<evidence type="ECO:0000256" key="7">
    <source>
        <dbReference type="ARBA" id="ARBA00023065"/>
    </source>
</evidence>
<comment type="similarity">
    <text evidence="2">Belongs to the glutamate-gated ion channel (TC 1.A.10.1) family.</text>
</comment>
<evidence type="ECO:0000256" key="2">
    <source>
        <dbReference type="ARBA" id="ARBA00008685"/>
    </source>
</evidence>
<dbReference type="RefSeq" id="XP_037875421.1">
    <property type="nucleotide sequence ID" value="XM_038019493.2"/>
</dbReference>
<dbReference type="SUPFAM" id="SSF53822">
    <property type="entry name" value="Periplasmic binding protein-like I"/>
    <property type="match status" value="1"/>
</dbReference>
<dbReference type="PANTHER" id="PTHR18966">
    <property type="entry name" value="IONOTROPIC GLUTAMATE RECEPTOR"/>
    <property type="match status" value="1"/>
</dbReference>
<organism evidence="20 21">
    <name type="scientific">Bombyx mori</name>
    <name type="common">Silk moth</name>
    <dbReference type="NCBI Taxonomy" id="7091"/>
    <lineage>
        <taxon>Eukaryota</taxon>
        <taxon>Metazoa</taxon>
        <taxon>Ecdysozoa</taxon>
        <taxon>Arthropoda</taxon>
        <taxon>Hexapoda</taxon>
        <taxon>Insecta</taxon>
        <taxon>Pterygota</taxon>
        <taxon>Neoptera</taxon>
        <taxon>Endopterygota</taxon>
        <taxon>Lepidoptera</taxon>
        <taxon>Glossata</taxon>
        <taxon>Ditrysia</taxon>
        <taxon>Bombycoidea</taxon>
        <taxon>Bombycidae</taxon>
        <taxon>Bombycinae</taxon>
        <taxon>Bombyx</taxon>
    </lineage>
</organism>
<dbReference type="AlphaFoldDB" id="A0A8R2R327"/>
<evidence type="ECO:0000256" key="13">
    <source>
        <dbReference type="ARBA" id="ARBA00023303"/>
    </source>
</evidence>
<protein>
    <submittedName>
        <fullName evidence="20">Uncharacterized protein</fullName>
    </submittedName>
</protein>
<comment type="subcellular location">
    <subcellularLocation>
        <location evidence="1">Membrane</location>
        <topology evidence="1">Multi-pass membrane protein</topology>
    </subcellularLocation>
    <subcellularLocation>
        <location evidence="14">Postsynaptic cell membrane</location>
    </subcellularLocation>
</comment>
<keyword evidence="5 16" id="KW-1133">Transmembrane helix</keyword>
<dbReference type="Pfam" id="PF10613">
    <property type="entry name" value="Lig_chan-Glu_bd"/>
    <property type="match status" value="1"/>
</dbReference>
<keyword evidence="9" id="KW-0675">Receptor</keyword>
<evidence type="ECO:0000256" key="3">
    <source>
        <dbReference type="ARBA" id="ARBA00022448"/>
    </source>
</evidence>
<evidence type="ECO:0000256" key="5">
    <source>
        <dbReference type="ARBA" id="ARBA00022989"/>
    </source>
</evidence>
<dbReference type="Gene3D" id="1.10.287.70">
    <property type="match status" value="1"/>
</dbReference>
<feature type="compositionally biased region" description="Basic residues" evidence="15">
    <location>
        <begin position="881"/>
        <end position="892"/>
    </location>
</feature>
<evidence type="ECO:0000256" key="15">
    <source>
        <dbReference type="SAM" id="MobiDB-lite"/>
    </source>
</evidence>
<keyword evidence="17" id="KW-0732">Signal</keyword>
<dbReference type="EnsemblMetazoa" id="XM_038019493.1">
    <property type="protein sequence ID" value="XP_037875421.1"/>
    <property type="gene ID" value="LOC101743804"/>
</dbReference>
<dbReference type="Pfam" id="PF01094">
    <property type="entry name" value="ANF_receptor"/>
    <property type="match status" value="1"/>
</dbReference>
<evidence type="ECO:0000256" key="6">
    <source>
        <dbReference type="ARBA" id="ARBA00023018"/>
    </source>
</evidence>
<dbReference type="InterPro" id="IPR015683">
    <property type="entry name" value="Ionotropic_Glu_rcpt"/>
</dbReference>
<feature type="domain" description="Ionotropic glutamate receptor C-terminal" evidence="18">
    <location>
        <begin position="399"/>
        <end position="761"/>
    </location>
</feature>
<proteinExistence type="inferred from homology"/>
<feature type="transmembrane region" description="Helical" evidence="16">
    <location>
        <begin position="525"/>
        <end position="543"/>
    </location>
</feature>
<reference evidence="21" key="1">
    <citation type="journal article" date="2008" name="Insect Biochem. Mol. Biol.">
        <title>The genome of a lepidopteran model insect, the silkworm Bombyx mori.</title>
        <authorList>
            <consortium name="International Silkworm Genome Consortium"/>
        </authorList>
    </citation>
    <scope>NUCLEOTIDE SEQUENCE [LARGE SCALE GENOMIC DNA]</scope>
    <source>
        <strain evidence="21">p50T</strain>
    </source>
</reference>
<evidence type="ECO:0000256" key="14">
    <source>
        <dbReference type="ARBA" id="ARBA00034100"/>
    </source>
</evidence>
<accession>A0A8R2R327</accession>
<dbReference type="Pfam" id="PF00060">
    <property type="entry name" value="Lig_chan"/>
    <property type="match status" value="1"/>
</dbReference>
<dbReference type="GO" id="GO:0045211">
    <property type="term" value="C:postsynaptic membrane"/>
    <property type="evidence" value="ECO:0007669"/>
    <property type="project" value="UniProtKB-SubCell"/>
</dbReference>
<dbReference type="SMART" id="SM00918">
    <property type="entry name" value="Lig_chan-Glu_bd"/>
    <property type="match status" value="1"/>
</dbReference>
<keyword evidence="11" id="KW-0628">Postsynaptic cell membrane</keyword>
<dbReference type="InterPro" id="IPR019594">
    <property type="entry name" value="Glu/Gly-bd"/>
</dbReference>
<keyword evidence="12" id="KW-1071">Ligand-gated ion channel</keyword>
<dbReference type="FunFam" id="3.40.190.10:FF:000178">
    <property type="entry name" value="Glutamate receptor subunit"/>
    <property type="match status" value="1"/>
</dbReference>
<dbReference type="SUPFAM" id="SSF53850">
    <property type="entry name" value="Periplasmic binding protein-like II"/>
    <property type="match status" value="1"/>
</dbReference>
<evidence type="ECO:0000256" key="10">
    <source>
        <dbReference type="ARBA" id="ARBA00023180"/>
    </source>
</evidence>
<feature type="transmembrane region" description="Helical" evidence="16">
    <location>
        <begin position="602"/>
        <end position="623"/>
    </location>
</feature>
<evidence type="ECO:0000313" key="20">
    <source>
        <dbReference type="EnsemblMetazoa" id="XP_037875421.1"/>
    </source>
</evidence>
<evidence type="ECO:0000259" key="19">
    <source>
        <dbReference type="SMART" id="SM00918"/>
    </source>
</evidence>
<keyword evidence="6" id="KW-0770">Synapse</keyword>
<dbReference type="InterPro" id="IPR001320">
    <property type="entry name" value="Iontro_rcpt_C"/>
</dbReference>
<keyword evidence="7" id="KW-0406">Ion transport</keyword>
<evidence type="ECO:0000313" key="21">
    <source>
        <dbReference type="Proteomes" id="UP000005204"/>
    </source>
</evidence>
<keyword evidence="21" id="KW-1185">Reference proteome</keyword>
<feature type="signal peptide" evidence="17">
    <location>
        <begin position="1"/>
        <end position="19"/>
    </location>
</feature>
<keyword evidence="3" id="KW-0813">Transport</keyword>
<evidence type="ECO:0000256" key="4">
    <source>
        <dbReference type="ARBA" id="ARBA00022692"/>
    </source>
</evidence>
<dbReference type="Gene3D" id="3.40.50.2300">
    <property type="match status" value="2"/>
</dbReference>
<dbReference type="Gene3D" id="3.40.190.10">
    <property type="entry name" value="Periplasmic binding protein-like II"/>
    <property type="match status" value="2"/>
</dbReference>
<evidence type="ECO:0000256" key="9">
    <source>
        <dbReference type="ARBA" id="ARBA00023170"/>
    </source>
</evidence>
<evidence type="ECO:0000256" key="17">
    <source>
        <dbReference type="SAM" id="SignalP"/>
    </source>
</evidence>
<evidence type="ECO:0000256" key="11">
    <source>
        <dbReference type="ARBA" id="ARBA00023257"/>
    </source>
</evidence>
<keyword evidence="13" id="KW-0407">Ion channel</keyword>
<reference evidence="20" key="2">
    <citation type="submission" date="2022-06" db="UniProtKB">
        <authorList>
            <consortium name="EnsemblMetazoa"/>
        </authorList>
    </citation>
    <scope>IDENTIFICATION</scope>
    <source>
        <strain evidence="20">p50T (Dazao)</strain>
    </source>
</reference>
<dbReference type="GO" id="GO:0015276">
    <property type="term" value="F:ligand-gated monoatomic ion channel activity"/>
    <property type="evidence" value="ECO:0007669"/>
    <property type="project" value="InterPro"/>
</dbReference>
<evidence type="ECO:0000256" key="16">
    <source>
        <dbReference type="SAM" id="Phobius"/>
    </source>
</evidence>
<sequence>MSVLCVLFLLLFSTRLVSTEENLRTIGGIFYQDAEDMKVALKISAEIYNFSVSIKEVSQRGEILEIERYVCELAEEGVLGIIDGIGGHASEHIQAITDMLELPHVSIQHIDLFAKNWSIINIFPSPIAYNKVLKSLVETKDWNNFTILYIRGHSLLRATELLRMGNSIDKRSVTIRELNGNDYRDVLIDAKKNGCVNFLVDCPARNLEQLLQHAQQVGLMAEEHSYLFVSPDLFTLDLERYRYSGVNITGFRIIDPAANEDLWKFTIQFNTETVQNLEPVQIKTEVLLIHDAVVVFNESLKKVNVTSTQLSCDNYDSWKYGSTLINFMRTNRVKGLTRSLIFDGFGQRNEVIFDLLELTSSGNQTIGHWIDDKLKIERPFIPDAQIGEESILKNKTLRVLIAPTAPYGYVKNWHTALEGNDRYEGFAVDLIQKLSDALGFNYEFILEENYGRKDPVTHKWGGMIYQLITEKADLAICDLSITAERQSVIDFSQPFMTLGIGILYKRPSKEPPEMFSFMAVFSKEVWYYMMLIQMGLGVIMIFVGRISHKEWQNPVPCIEQPEELSNQFSFANALWLIIGSVMQQGSEIAPIALAPRMITSVWWFFTMVMVASYVGILVAFLTVQKGSMPFQSLESLYEHKSISYGAKENGSTHSFFMDSPKTLHKKMYARMKEQGWLVPQNDIGVAKAETEPYAFFMESTSIEYTTERHCDLMQVGDLLDSKTYGIGMKKKSPYKRYIDDALLILKEKGEIQKLKDIWWKEKRGGGNCGQNSDEEEPQLEMKNMVGAFVVLGVGSVFGLFISILDMLWGVFKRSVKYRTTFKFELIEELKFVIKFSGSVKPVNRVQKQEGSLENLAEVAEGKDEIRSLRSIRSGRSTDTRRTHHSHSSRHSSRSLSVAFAKRREYS</sequence>
<keyword evidence="4 16" id="KW-0812">Transmembrane</keyword>
<feature type="chain" id="PRO_5035756977" evidence="17">
    <location>
        <begin position="20"/>
        <end position="906"/>
    </location>
</feature>
<name>A0A8R2R327_BOMMO</name>
<dbReference type="GeneID" id="101743804"/>
<dbReference type="InterPro" id="IPR001828">
    <property type="entry name" value="ANF_lig-bd_rcpt"/>
</dbReference>
<evidence type="ECO:0000256" key="12">
    <source>
        <dbReference type="ARBA" id="ARBA00023286"/>
    </source>
</evidence>
<keyword evidence="8 16" id="KW-0472">Membrane</keyword>
<dbReference type="FunFam" id="1.10.287.70:FF:000105">
    <property type="entry name" value="Eye-enriched kainate receptor, isoform A"/>
    <property type="match status" value="1"/>
</dbReference>
<dbReference type="SMART" id="SM00079">
    <property type="entry name" value="PBPe"/>
    <property type="match status" value="1"/>
</dbReference>